<dbReference type="InterPro" id="IPR024425">
    <property type="entry name" value="LiaF-like_C"/>
</dbReference>
<evidence type="ECO:0000313" key="5">
    <source>
        <dbReference type="EMBL" id="CAG5091830.1"/>
    </source>
</evidence>
<feature type="compositionally biased region" description="Gly residues" evidence="1">
    <location>
        <begin position="170"/>
        <end position="194"/>
    </location>
</feature>
<evidence type="ECO:0000256" key="2">
    <source>
        <dbReference type="SAM" id="Phobius"/>
    </source>
</evidence>
<feature type="domain" description="LiaF transmembrane" evidence="4">
    <location>
        <begin position="10"/>
        <end position="113"/>
    </location>
</feature>
<proteinExistence type="predicted"/>
<evidence type="ECO:0000259" key="4">
    <source>
        <dbReference type="Pfam" id="PF22570"/>
    </source>
</evidence>
<dbReference type="Proteomes" id="UP000681526">
    <property type="component" value="Unassembled WGS sequence"/>
</dbReference>
<dbReference type="RefSeq" id="WP_213485906.1">
    <property type="nucleotide sequence ID" value="NZ_CAJRAY010000085.1"/>
</dbReference>
<dbReference type="InterPro" id="IPR047793">
    <property type="entry name" value="LiaF_C"/>
</dbReference>
<gene>
    <name evidence="5" type="primary">txxe 3169</name>
    <name evidence="5" type="ORF">TXXE_16615</name>
</gene>
<feature type="region of interest" description="Disordered" evidence="1">
    <location>
        <begin position="112"/>
        <end position="207"/>
    </location>
</feature>
<feature type="compositionally biased region" description="Low complexity" evidence="1">
    <location>
        <begin position="158"/>
        <end position="169"/>
    </location>
</feature>
<evidence type="ECO:0000313" key="6">
    <source>
        <dbReference type="Proteomes" id="UP000681526"/>
    </source>
</evidence>
<protein>
    <submittedName>
        <fullName evidence="5">Protein liaF</fullName>
    </submittedName>
</protein>
<feature type="domain" description="Cell wall-active antibiotics response LiaF-like C-terminal" evidence="3">
    <location>
        <begin position="219"/>
        <end position="333"/>
    </location>
</feature>
<evidence type="ECO:0000256" key="1">
    <source>
        <dbReference type="SAM" id="MobiDB-lite"/>
    </source>
</evidence>
<dbReference type="EMBL" id="CAJRAY010000085">
    <property type="protein sequence ID" value="CAG5091830.1"/>
    <property type="molecule type" value="Genomic_DNA"/>
</dbReference>
<feature type="compositionally biased region" description="Pro residues" evidence="1">
    <location>
        <begin position="136"/>
        <end position="145"/>
    </location>
</feature>
<dbReference type="InterPro" id="IPR054331">
    <property type="entry name" value="LiaF_TM"/>
</dbReference>
<keyword evidence="2" id="KW-0812">Transmembrane</keyword>
<sequence>MNMKIFGRVFWGLVLLAIGGLFLLRQLNLLPFDFDIGFLFSTFWPIILIAIGLQSLVSGGGWWGMILVGLGAFFQLQNLNFIHLSLGEVIRYGWPVLLIIWGLNMIFRPGRKKRSEGGWQSYPPKTGGPYHGGERPVPPPPPLHPNPLDLDYEPPKTGDTGADGHAGTSGHHGAGGHHGPSGWNGAGGWNGPGGRPKHAADDDRPDWMPNLNAENRSGFIGDIHLGGDYWELRPMNISLFIGDTVLDLTKAQIPLGETRINVSSFIGDVKVFVPNDRDLGISVTSNSFIGDTRVLDRHEGGFFKNVKFETPYYHEADKRIRLIVSSFIGDVRIVKVG</sequence>
<keyword evidence="2" id="KW-0472">Membrane</keyword>
<feature type="transmembrane region" description="Helical" evidence="2">
    <location>
        <begin position="36"/>
        <end position="53"/>
    </location>
</feature>
<feature type="transmembrane region" description="Helical" evidence="2">
    <location>
        <begin position="89"/>
        <end position="107"/>
    </location>
</feature>
<reference evidence="5 6" key="1">
    <citation type="submission" date="2021-04" db="EMBL/GenBank/DDBJ databases">
        <authorList>
            <person name="Rakotoarivonina H."/>
        </authorList>
    </citation>
    <scope>NUCLEOTIDE SEQUENCE [LARGE SCALE GENOMIC DNA]</scope>
    <source>
        <strain evidence="5 6">XE</strain>
    </source>
</reference>
<evidence type="ECO:0000259" key="3">
    <source>
        <dbReference type="Pfam" id="PF09922"/>
    </source>
</evidence>
<accession>A0ABM8V827</accession>
<dbReference type="Pfam" id="PF22570">
    <property type="entry name" value="LiaF-TM"/>
    <property type="match status" value="1"/>
</dbReference>
<organism evidence="5 6">
    <name type="scientific">Thermobacillus xylanilyticus</name>
    <dbReference type="NCBI Taxonomy" id="76633"/>
    <lineage>
        <taxon>Bacteria</taxon>
        <taxon>Bacillati</taxon>
        <taxon>Bacillota</taxon>
        <taxon>Bacilli</taxon>
        <taxon>Bacillales</taxon>
        <taxon>Paenibacillaceae</taxon>
        <taxon>Thermobacillus</taxon>
    </lineage>
</organism>
<keyword evidence="2" id="KW-1133">Transmembrane helix</keyword>
<keyword evidence="6" id="KW-1185">Reference proteome</keyword>
<dbReference type="NCBIfam" id="NF040535">
    <property type="entry name" value="LiaF_C_term"/>
    <property type="match status" value="1"/>
</dbReference>
<comment type="caution">
    <text evidence="5">The sequence shown here is derived from an EMBL/GenBank/DDBJ whole genome shotgun (WGS) entry which is preliminary data.</text>
</comment>
<name>A0ABM8V827_THEXY</name>
<feature type="transmembrane region" description="Helical" evidence="2">
    <location>
        <begin position="5"/>
        <end position="24"/>
    </location>
</feature>
<dbReference type="Pfam" id="PF09922">
    <property type="entry name" value="LiaF-like_C"/>
    <property type="match status" value="1"/>
</dbReference>